<feature type="chain" id="PRO_5045369682" evidence="2">
    <location>
        <begin position="23"/>
        <end position="298"/>
    </location>
</feature>
<dbReference type="GO" id="GO:0016787">
    <property type="term" value="F:hydrolase activity"/>
    <property type="evidence" value="ECO:0007669"/>
    <property type="project" value="UniProtKB-KW"/>
</dbReference>
<feature type="domain" description="Alpha/beta hydrolase fold-3" evidence="3">
    <location>
        <begin position="65"/>
        <end position="152"/>
    </location>
</feature>
<dbReference type="InterPro" id="IPR050300">
    <property type="entry name" value="GDXG_lipolytic_enzyme"/>
</dbReference>
<dbReference type="PANTHER" id="PTHR48081:SF9">
    <property type="entry name" value="CARBOXYLESTERASE"/>
    <property type="match status" value="1"/>
</dbReference>
<evidence type="ECO:0000313" key="4">
    <source>
        <dbReference type="EMBL" id="MDN3567015.1"/>
    </source>
</evidence>
<protein>
    <submittedName>
        <fullName evidence="4">Alpha/beta hydrolase</fullName>
    </submittedName>
</protein>
<comment type="caution">
    <text evidence="4">The sequence shown here is derived from an EMBL/GenBank/DDBJ whole genome shotgun (WGS) entry which is preliminary data.</text>
</comment>
<gene>
    <name evidence="4" type="ORF">QWZ14_21765</name>
</gene>
<dbReference type="PANTHER" id="PTHR48081">
    <property type="entry name" value="AB HYDROLASE SUPERFAMILY PROTEIN C4A8.06C"/>
    <property type="match status" value="1"/>
</dbReference>
<reference evidence="5" key="1">
    <citation type="journal article" date="2019" name="Int. J. Syst. Evol. Microbiol.">
        <title>The Global Catalogue of Microorganisms (GCM) 10K type strain sequencing project: providing services to taxonomists for standard genome sequencing and annotation.</title>
        <authorList>
            <consortium name="The Broad Institute Genomics Platform"/>
            <consortium name="The Broad Institute Genome Sequencing Center for Infectious Disease"/>
            <person name="Wu L."/>
            <person name="Ma J."/>
        </authorList>
    </citation>
    <scope>NUCLEOTIDE SEQUENCE [LARGE SCALE GENOMIC DNA]</scope>
    <source>
        <strain evidence="5">CECT 7131</strain>
    </source>
</reference>
<dbReference type="PROSITE" id="PS51257">
    <property type="entry name" value="PROKAR_LIPOPROTEIN"/>
    <property type="match status" value="1"/>
</dbReference>
<keyword evidence="5" id="KW-1185">Reference proteome</keyword>
<organism evidence="4 5">
    <name type="scientific">Paeniroseomonas aquatica</name>
    <dbReference type="NCBI Taxonomy" id="373043"/>
    <lineage>
        <taxon>Bacteria</taxon>
        <taxon>Pseudomonadati</taxon>
        <taxon>Pseudomonadota</taxon>
        <taxon>Alphaproteobacteria</taxon>
        <taxon>Acetobacterales</taxon>
        <taxon>Acetobacteraceae</taxon>
        <taxon>Paeniroseomonas</taxon>
    </lineage>
</organism>
<dbReference type="InterPro" id="IPR013094">
    <property type="entry name" value="AB_hydrolase_3"/>
</dbReference>
<evidence type="ECO:0000256" key="2">
    <source>
        <dbReference type="SAM" id="SignalP"/>
    </source>
</evidence>
<evidence type="ECO:0000259" key="3">
    <source>
        <dbReference type="Pfam" id="PF07859"/>
    </source>
</evidence>
<dbReference type="RefSeq" id="WP_290319015.1">
    <property type="nucleotide sequence ID" value="NZ_JAUFPN010000184.1"/>
</dbReference>
<keyword evidence="2" id="KW-0732">Signal</keyword>
<feature type="signal peptide" evidence="2">
    <location>
        <begin position="1"/>
        <end position="22"/>
    </location>
</feature>
<dbReference type="Gene3D" id="3.40.50.1820">
    <property type="entry name" value="alpha/beta hydrolase"/>
    <property type="match status" value="1"/>
</dbReference>
<proteinExistence type="predicted"/>
<dbReference type="Pfam" id="PF07859">
    <property type="entry name" value="Abhydrolase_3"/>
    <property type="match status" value="1"/>
</dbReference>
<dbReference type="SUPFAM" id="SSF53474">
    <property type="entry name" value="alpha/beta-Hydrolases"/>
    <property type="match status" value="1"/>
</dbReference>
<evidence type="ECO:0000256" key="1">
    <source>
        <dbReference type="ARBA" id="ARBA00022801"/>
    </source>
</evidence>
<dbReference type="InterPro" id="IPR029058">
    <property type="entry name" value="AB_hydrolase_fold"/>
</dbReference>
<dbReference type="Proteomes" id="UP001529369">
    <property type="component" value="Unassembled WGS sequence"/>
</dbReference>
<accession>A0ABT8ABA0</accession>
<dbReference type="EMBL" id="JAUFPN010000184">
    <property type="protein sequence ID" value="MDN3567015.1"/>
    <property type="molecule type" value="Genomic_DNA"/>
</dbReference>
<evidence type="ECO:0000313" key="5">
    <source>
        <dbReference type="Proteomes" id="UP001529369"/>
    </source>
</evidence>
<sequence length="298" mass="30765">MRLRRMLTALLLAAGLGGCSGADVLNALASGRGVAATPDIAYAEGPGHRLDLYTPATPAPGAPVVVFFHGGGWETGSPADYRFLGTTLARHGVTAVIAGYRLYPAVRYPSFLEDAALATRWARDHVAGGGRVFVMGHSAGAYIAAMLALDGRWLGAVGMQPGRDLAGFVGLSGPYDFLPLESETLKTIFGPEDQRPDTQPLRHLGPAAPPMFLATGCADTTVLPANTARLAAAQRAAGGIVTERSYPLLGRPLVHELTIGAFAGVLGFVAPVRAEVLAFLADPAAPPPPLQPCPAATG</sequence>
<name>A0ABT8ABA0_9PROT</name>
<keyword evidence="1 4" id="KW-0378">Hydrolase</keyword>